<reference evidence="2" key="1">
    <citation type="submission" date="2017-04" db="EMBL/GenBank/DDBJ databases">
        <authorList>
            <person name="Varghese N."/>
            <person name="Submissions S."/>
        </authorList>
    </citation>
    <scope>NUCLEOTIDE SEQUENCE [LARGE SCALE GENOMIC DNA]</scope>
    <source>
        <strain evidence="2">DSM 20463</strain>
    </source>
</reference>
<sequence>MESGRLDHKRKSRCCFVTLAERKSRYYIAILGVEVDVPMDMKYNDEWSDPPLHIDLKKGLQTLN</sequence>
<keyword evidence="2" id="KW-1185">Reference proteome</keyword>
<dbReference type="EMBL" id="FWWR01000014">
    <property type="protein sequence ID" value="SMB92024.1"/>
    <property type="molecule type" value="Genomic_DNA"/>
</dbReference>
<dbReference type="STRING" id="573058.SAMN00017477_1879"/>
<dbReference type="Proteomes" id="UP000192368">
    <property type="component" value="Unassembled WGS sequence"/>
</dbReference>
<organism evidence="1 2">
    <name type="scientific">Peptoniphilus asaccharolyticus DSM 20463</name>
    <dbReference type="NCBI Taxonomy" id="573058"/>
    <lineage>
        <taxon>Bacteria</taxon>
        <taxon>Bacillati</taxon>
        <taxon>Bacillota</taxon>
        <taxon>Tissierellia</taxon>
        <taxon>Tissierellales</taxon>
        <taxon>Peptoniphilaceae</taxon>
        <taxon>Peptoniphilus</taxon>
    </lineage>
</organism>
<evidence type="ECO:0000313" key="1">
    <source>
        <dbReference type="EMBL" id="SMB92024.1"/>
    </source>
</evidence>
<protein>
    <submittedName>
        <fullName evidence="1">Uncharacterized protein</fullName>
    </submittedName>
</protein>
<dbReference type="AlphaFoldDB" id="A0A1W1VGE0"/>
<name>A0A1W1VGE0_PEPAS</name>
<gene>
    <name evidence="1" type="ORF">SAMN00017477_1879</name>
</gene>
<accession>A0A1W1VGE0</accession>
<feature type="non-terminal residue" evidence="1">
    <location>
        <position position="64"/>
    </location>
</feature>
<evidence type="ECO:0000313" key="2">
    <source>
        <dbReference type="Proteomes" id="UP000192368"/>
    </source>
</evidence>
<dbReference type="Gene3D" id="3.40.630.190">
    <property type="entry name" value="LCP protein"/>
    <property type="match status" value="1"/>
</dbReference>
<proteinExistence type="predicted"/>